<evidence type="ECO:0000313" key="16">
    <source>
        <dbReference type="EMBL" id="MCU6706375.1"/>
    </source>
</evidence>
<protein>
    <recommendedName>
        <fullName evidence="4 13">Threonylcarbamoyl-AMP synthase</fullName>
        <shortName evidence="13">TC-AMP synthase</shortName>
        <ecNumber evidence="3 13">2.7.7.87</ecNumber>
    </recommendedName>
    <alternativeName>
        <fullName evidence="11 13">L-threonylcarbamoyladenylate synthase</fullName>
    </alternativeName>
</protein>
<comment type="function">
    <text evidence="13">Required for the formation of a threonylcarbamoyl group on adenosine at position 37 (t(6)A37) in tRNAs that read codons beginning with adenine.</text>
</comment>
<dbReference type="InterPro" id="IPR050156">
    <property type="entry name" value="TC-AMP_synthase_SUA5"/>
</dbReference>
<name>A0AAE3IIC8_9FIRM</name>
<keyword evidence="5 13" id="KW-0963">Cytoplasm</keyword>
<evidence type="ECO:0000256" key="12">
    <source>
        <dbReference type="ARBA" id="ARBA00048366"/>
    </source>
</evidence>
<dbReference type="GO" id="GO:0061710">
    <property type="term" value="F:L-threonylcarbamoyladenylate synthase"/>
    <property type="evidence" value="ECO:0007669"/>
    <property type="project" value="UniProtKB-EC"/>
</dbReference>
<keyword evidence="10 13" id="KW-0067">ATP-binding</keyword>
<dbReference type="GO" id="GO:0003725">
    <property type="term" value="F:double-stranded RNA binding"/>
    <property type="evidence" value="ECO:0007669"/>
    <property type="project" value="UniProtKB-UniRule"/>
</dbReference>
<dbReference type="EC" id="2.7.7.87" evidence="3 13"/>
<dbReference type="GO" id="GO:0006450">
    <property type="term" value="P:regulation of translational fidelity"/>
    <property type="evidence" value="ECO:0007669"/>
    <property type="project" value="TreeGrafter"/>
</dbReference>
<dbReference type="PANTHER" id="PTHR17490">
    <property type="entry name" value="SUA5"/>
    <property type="match status" value="1"/>
</dbReference>
<evidence type="ECO:0000256" key="10">
    <source>
        <dbReference type="ARBA" id="ARBA00022840"/>
    </source>
</evidence>
<accession>A0AAE3IIC8</accession>
<keyword evidence="6 13" id="KW-0808">Transferase</keyword>
<evidence type="ECO:0000256" key="11">
    <source>
        <dbReference type="ARBA" id="ARBA00029774"/>
    </source>
</evidence>
<feature type="binding site" evidence="14">
    <location>
        <position position="56"/>
    </location>
    <ligand>
        <name>ATP</name>
        <dbReference type="ChEBI" id="CHEBI:30616"/>
    </ligand>
</feature>
<dbReference type="EMBL" id="JAOQJZ010000011">
    <property type="protein sequence ID" value="MCU6706375.1"/>
    <property type="molecule type" value="Genomic_DNA"/>
</dbReference>
<evidence type="ECO:0000256" key="9">
    <source>
        <dbReference type="ARBA" id="ARBA00022741"/>
    </source>
</evidence>
<dbReference type="PROSITE" id="PS51163">
    <property type="entry name" value="YRDC"/>
    <property type="match status" value="1"/>
</dbReference>
<comment type="subcellular location">
    <subcellularLocation>
        <location evidence="1 13">Cytoplasm</location>
    </subcellularLocation>
</comment>
<dbReference type="GO" id="GO:0000049">
    <property type="term" value="F:tRNA binding"/>
    <property type="evidence" value="ECO:0007669"/>
    <property type="project" value="TreeGrafter"/>
</dbReference>
<evidence type="ECO:0000256" key="1">
    <source>
        <dbReference type="ARBA" id="ARBA00004496"/>
    </source>
</evidence>
<feature type="binding site" evidence="14">
    <location>
        <position position="115"/>
    </location>
    <ligand>
        <name>ATP</name>
        <dbReference type="ChEBI" id="CHEBI:30616"/>
    </ligand>
</feature>
<reference evidence="16 17" key="1">
    <citation type="journal article" date="2021" name="ISME Commun">
        <title>Automated analysis of genomic sequences facilitates high-throughput and comprehensive description of bacteria.</title>
        <authorList>
            <person name="Hitch T.C.A."/>
        </authorList>
    </citation>
    <scope>NUCLEOTIDE SEQUENCE [LARGE SCALE GENOMIC DNA]</scope>
    <source>
        <strain evidence="16 17">Sanger_31</strain>
    </source>
</reference>
<feature type="binding site" evidence="14">
    <location>
        <position position="60"/>
    </location>
    <ligand>
        <name>ATP</name>
        <dbReference type="ChEBI" id="CHEBI:30616"/>
    </ligand>
</feature>
<comment type="caution">
    <text evidence="16">The sequence shown here is derived from an EMBL/GenBank/DDBJ whole genome shotgun (WGS) entry which is preliminary data.</text>
</comment>
<comment type="similarity">
    <text evidence="2 13">Belongs to the SUA5 family.</text>
</comment>
<dbReference type="GO" id="GO:0008033">
    <property type="term" value="P:tRNA processing"/>
    <property type="evidence" value="ECO:0007669"/>
    <property type="project" value="UniProtKB-KW"/>
</dbReference>
<dbReference type="Pfam" id="PF03481">
    <property type="entry name" value="Sua5_C"/>
    <property type="match status" value="1"/>
</dbReference>
<dbReference type="InterPro" id="IPR017945">
    <property type="entry name" value="DHBP_synth_RibB-like_a/b_dom"/>
</dbReference>
<dbReference type="GO" id="GO:0005524">
    <property type="term" value="F:ATP binding"/>
    <property type="evidence" value="ECO:0007669"/>
    <property type="project" value="UniProtKB-UniRule"/>
</dbReference>
<dbReference type="PIRSF" id="PIRSF004930">
    <property type="entry name" value="Tln_factor_SUA5"/>
    <property type="match status" value="1"/>
</dbReference>
<dbReference type="RefSeq" id="WP_267301526.1">
    <property type="nucleotide sequence ID" value="NZ_JAOQJZ010000011.1"/>
</dbReference>
<gene>
    <name evidence="16" type="ORF">OCV57_10640</name>
</gene>
<feature type="binding site" evidence="14">
    <location>
        <position position="65"/>
    </location>
    <ligand>
        <name>L-threonine</name>
        <dbReference type="ChEBI" id="CHEBI:57926"/>
    </ligand>
</feature>
<dbReference type="Pfam" id="PF01300">
    <property type="entry name" value="Sua5_yciO_yrdC"/>
    <property type="match status" value="1"/>
</dbReference>
<feature type="binding site" evidence="14">
    <location>
        <position position="179"/>
    </location>
    <ligand>
        <name>L-threonine</name>
        <dbReference type="ChEBI" id="CHEBI:57926"/>
    </ligand>
</feature>
<proteinExistence type="inferred from homology"/>
<keyword evidence="8 13" id="KW-0548">Nucleotidyltransferase</keyword>
<evidence type="ECO:0000259" key="15">
    <source>
        <dbReference type="PROSITE" id="PS51163"/>
    </source>
</evidence>
<evidence type="ECO:0000256" key="7">
    <source>
        <dbReference type="ARBA" id="ARBA00022694"/>
    </source>
</evidence>
<evidence type="ECO:0000256" key="2">
    <source>
        <dbReference type="ARBA" id="ARBA00007663"/>
    </source>
</evidence>
<evidence type="ECO:0000256" key="14">
    <source>
        <dbReference type="PIRSR" id="PIRSR004930-1"/>
    </source>
</evidence>
<keyword evidence="7 13" id="KW-0819">tRNA processing</keyword>
<comment type="catalytic activity">
    <reaction evidence="12 13">
        <text>L-threonine + hydrogencarbonate + ATP = L-threonylcarbamoyladenylate + diphosphate + H2O</text>
        <dbReference type="Rhea" id="RHEA:36407"/>
        <dbReference type="ChEBI" id="CHEBI:15377"/>
        <dbReference type="ChEBI" id="CHEBI:17544"/>
        <dbReference type="ChEBI" id="CHEBI:30616"/>
        <dbReference type="ChEBI" id="CHEBI:33019"/>
        <dbReference type="ChEBI" id="CHEBI:57926"/>
        <dbReference type="ChEBI" id="CHEBI:73682"/>
        <dbReference type="EC" id="2.7.7.87"/>
    </reaction>
</comment>
<dbReference type="Gene3D" id="3.40.50.11030">
    <property type="entry name" value="Threonylcarbamoyl-AMP synthase, C-terminal domain"/>
    <property type="match status" value="1"/>
</dbReference>
<evidence type="ECO:0000256" key="3">
    <source>
        <dbReference type="ARBA" id="ARBA00012584"/>
    </source>
</evidence>
<dbReference type="InterPro" id="IPR038385">
    <property type="entry name" value="Sua5/YwlC_C"/>
</dbReference>
<feature type="binding site" evidence="14">
    <location>
        <position position="119"/>
    </location>
    <ligand>
        <name>L-threonine</name>
        <dbReference type="ChEBI" id="CHEBI:57926"/>
    </ligand>
</feature>
<dbReference type="Proteomes" id="UP001208131">
    <property type="component" value="Unassembled WGS sequence"/>
</dbReference>
<dbReference type="FunFam" id="3.90.870.10:FF:000009">
    <property type="entry name" value="Threonylcarbamoyl-AMP synthase, putative"/>
    <property type="match status" value="1"/>
</dbReference>
<dbReference type="InterPro" id="IPR005145">
    <property type="entry name" value="Sua5_C"/>
</dbReference>
<evidence type="ECO:0000256" key="6">
    <source>
        <dbReference type="ARBA" id="ARBA00022679"/>
    </source>
</evidence>
<feature type="binding site" evidence="14">
    <location>
        <position position="149"/>
    </location>
    <ligand>
        <name>ATP</name>
        <dbReference type="ChEBI" id="CHEBI:30616"/>
    </ligand>
</feature>
<evidence type="ECO:0000256" key="5">
    <source>
        <dbReference type="ARBA" id="ARBA00022490"/>
    </source>
</evidence>
<feature type="domain" description="YrdC-like" evidence="15">
    <location>
        <begin position="11"/>
        <end position="198"/>
    </location>
</feature>
<dbReference type="PANTHER" id="PTHR17490:SF16">
    <property type="entry name" value="THREONYLCARBAMOYL-AMP SYNTHASE"/>
    <property type="match status" value="1"/>
</dbReference>
<sequence>MFDTKILGTDEDSIAYAAKLLSQGEVVGMPTETVYGLAANAFDEAAVRKIFAAKGRPADNPLIVHISDISQLEGLVDKIPPLAVKCAEKFWAGPLTMIMPKSEKIPMVTSGGLDTVGIRMPSHKVARALISACGFPIAAPSANLSGSPSPTTAQHVLNDMHGRIPAIIDGGACGVGVESTVISFEGDDGIRLLRPGFISAEDLMEITPNVLIDKGVLEKLGENVKVRSPGMKYKHYAPKADVTIIDSSLEAFREYVKTHADNDTTLMVFTDNDCDGLDIPHICYGANDEEQAKELFDVLRGLDDIGAKKVFARCPNKDGVGLAVYNRLLRAAGFQVVKL</sequence>
<feature type="binding site" evidence="14">
    <location>
        <position position="33"/>
    </location>
    <ligand>
        <name>L-threonine</name>
        <dbReference type="ChEBI" id="CHEBI:57926"/>
    </ligand>
</feature>
<feature type="binding site" evidence="14">
    <location>
        <position position="139"/>
    </location>
    <ligand>
        <name>L-threonine</name>
        <dbReference type="ChEBI" id="CHEBI:57926"/>
    </ligand>
</feature>
<dbReference type="Gene3D" id="3.90.870.10">
    <property type="entry name" value="DHBP synthase"/>
    <property type="match status" value="1"/>
</dbReference>
<feature type="binding site" evidence="14">
    <location>
        <position position="194"/>
    </location>
    <ligand>
        <name>ATP</name>
        <dbReference type="ChEBI" id="CHEBI:30616"/>
    </ligand>
</feature>
<keyword evidence="17" id="KW-1185">Reference proteome</keyword>
<dbReference type="AlphaFoldDB" id="A0AAE3IIC8"/>
<evidence type="ECO:0000256" key="8">
    <source>
        <dbReference type="ARBA" id="ARBA00022695"/>
    </source>
</evidence>
<keyword evidence="9 13" id="KW-0547">Nucleotide-binding</keyword>
<feature type="binding site" evidence="14">
    <location>
        <position position="141"/>
    </location>
    <ligand>
        <name>ATP</name>
        <dbReference type="ChEBI" id="CHEBI:30616"/>
    </ligand>
</feature>
<evidence type="ECO:0000313" key="17">
    <source>
        <dbReference type="Proteomes" id="UP001208131"/>
    </source>
</evidence>
<organism evidence="16 17">
    <name type="scientific">Hominimerdicola aceti</name>
    <dbReference type="NCBI Taxonomy" id="2981726"/>
    <lineage>
        <taxon>Bacteria</taxon>
        <taxon>Bacillati</taxon>
        <taxon>Bacillota</taxon>
        <taxon>Clostridia</taxon>
        <taxon>Eubacteriales</taxon>
        <taxon>Oscillospiraceae</taxon>
        <taxon>Hominimerdicola</taxon>
    </lineage>
</organism>
<dbReference type="NCBIfam" id="TIGR00057">
    <property type="entry name" value="L-threonylcarbamoyladenylate synthase"/>
    <property type="match status" value="1"/>
</dbReference>
<feature type="binding site" evidence="14">
    <location>
        <position position="236"/>
    </location>
    <ligand>
        <name>ATP</name>
        <dbReference type="ChEBI" id="CHEBI:30616"/>
    </ligand>
</feature>
<dbReference type="SUPFAM" id="SSF55821">
    <property type="entry name" value="YrdC/RibB"/>
    <property type="match status" value="1"/>
</dbReference>
<evidence type="ECO:0000256" key="4">
    <source>
        <dbReference type="ARBA" id="ARBA00015492"/>
    </source>
</evidence>
<evidence type="ECO:0000256" key="13">
    <source>
        <dbReference type="PIRNR" id="PIRNR004930"/>
    </source>
</evidence>
<dbReference type="GO" id="GO:0005737">
    <property type="term" value="C:cytoplasm"/>
    <property type="evidence" value="ECO:0007669"/>
    <property type="project" value="UniProtKB-SubCell"/>
</dbReference>
<dbReference type="InterPro" id="IPR006070">
    <property type="entry name" value="Sua5-like_dom"/>
</dbReference>
<dbReference type="InterPro" id="IPR010923">
    <property type="entry name" value="T(6)A37_SUA5"/>
</dbReference>